<feature type="compositionally biased region" description="Polar residues" evidence="2">
    <location>
        <begin position="128"/>
        <end position="140"/>
    </location>
</feature>
<dbReference type="SUPFAM" id="SSF47413">
    <property type="entry name" value="lambda repressor-like DNA-binding domains"/>
    <property type="match status" value="1"/>
</dbReference>
<evidence type="ECO:0000256" key="1">
    <source>
        <dbReference type="ARBA" id="ARBA00023125"/>
    </source>
</evidence>
<keyword evidence="3" id="KW-1133">Transmembrane helix</keyword>
<keyword evidence="1" id="KW-0238">DNA-binding</keyword>
<dbReference type="PANTHER" id="PTHR46558">
    <property type="entry name" value="TRACRIPTIONAL REGULATORY PROTEIN-RELATED-RELATED"/>
    <property type="match status" value="1"/>
</dbReference>
<protein>
    <submittedName>
        <fullName evidence="5">Helix-turn-helix domain-containing protein</fullName>
    </submittedName>
</protein>
<dbReference type="InterPro" id="IPR010982">
    <property type="entry name" value="Lambda_DNA-bd_dom_sf"/>
</dbReference>
<dbReference type="SMART" id="SM00530">
    <property type="entry name" value="HTH_XRE"/>
    <property type="match status" value="1"/>
</dbReference>
<dbReference type="CDD" id="cd00093">
    <property type="entry name" value="HTH_XRE"/>
    <property type="match status" value="1"/>
</dbReference>
<feature type="compositionally biased region" description="Polar residues" evidence="2">
    <location>
        <begin position="73"/>
        <end position="90"/>
    </location>
</feature>
<dbReference type="InterPro" id="IPR001387">
    <property type="entry name" value="Cro/C1-type_HTH"/>
</dbReference>
<evidence type="ECO:0000313" key="5">
    <source>
        <dbReference type="EMBL" id="HIW86628.1"/>
    </source>
</evidence>
<feature type="region of interest" description="Disordered" evidence="2">
    <location>
        <begin position="73"/>
        <end position="140"/>
    </location>
</feature>
<dbReference type="AlphaFoldDB" id="A0A9D1REH2"/>
<gene>
    <name evidence="5" type="ORF">IAA48_09060</name>
</gene>
<dbReference type="Proteomes" id="UP000824205">
    <property type="component" value="Unassembled WGS sequence"/>
</dbReference>
<dbReference type="EMBL" id="DXGE01000037">
    <property type="protein sequence ID" value="HIW86628.1"/>
    <property type="molecule type" value="Genomic_DNA"/>
</dbReference>
<dbReference type="InterPro" id="IPR025164">
    <property type="entry name" value="Toastrack_DUF4097"/>
</dbReference>
<sequence>MNIETAKRLYEYRKANGYSQEELAAKIGVSRQAISKWERSESSPDTDNLIALAQLYGVSLDTLLMGEEEPKNANMNSAEASGTAESSNPESAEPGAQAQADTAEPNEPEAENSEDAGKAETPDPAGYNNGSADSAGNGAQQGYNNYSTQYYYPANKEKKKMSKGTKIAIGAIVAVVLIIIAAAVGLNIYDEIYDDRLEAQRETQMQTDTTTTEPGQSQSASGSGAAGANSISASSVSKISVEWAAGSVNISYYDGTDIQFDDGLDAADDNALFSRTEGSELKIYYNRNARNTQNSNEKTLQINIPAGTALTEFDIETASADINVNGIIADQIELHSVSGDIHATGEFASLDIETTSGNAQVTDTAALIRQIDANAVSGNITVTIPQSIDGFYMEYETVSGEINNDFGAAINGSSRRGTANYGNGSANIEVETVSGNFSLKSAQ</sequence>
<comment type="caution">
    <text evidence="5">The sequence shown here is derived from an EMBL/GenBank/DDBJ whole genome shotgun (WGS) entry which is preliminary data.</text>
</comment>
<feature type="domain" description="HTH cro/C1-type" evidence="4">
    <location>
        <begin position="9"/>
        <end position="63"/>
    </location>
</feature>
<dbReference type="Pfam" id="PF01381">
    <property type="entry name" value="HTH_3"/>
    <property type="match status" value="1"/>
</dbReference>
<keyword evidence="3" id="KW-0812">Transmembrane</keyword>
<feature type="compositionally biased region" description="Acidic residues" evidence="2">
    <location>
        <begin position="104"/>
        <end position="114"/>
    </location>
</feature>
<accession>A0A9D1REH2</accession>
<dbReference type="Pfam" id="PF13349">
    <property type="entry name" value="DUF4097"/>
    <property type="match status" value="1"/>
</dbReference>
<evidence type="ECO:0000256" key="3">
    <source>
        <dbReference type="SAM" id="Phobius"/>
    </source>
</evidence>
<feature type="transmembrane region" description="Helical" evidence="3">
    <location>
        <begin position="167"/>
        <end position="189"/>
    </location>
</feature>
<evidence type="ECO:0000256" key="2">
    <source>
        <dbReference type="SAM" id="MobiDB-lite"/>
    </source>
</evidence>
<dbReference type="PANTHER" id="PTHR46558:SF13">
    <property type="entry name" value="HTH-TYPE TRANSCRIPTIONAL REGULATOR IMMR"/>
    <property type="match status" value="1"/>
</dbReference>
<reference evidence="5" key="1">
    <citation type="journal article" date="2021" name="PeerJ">
        <title>Extensive microbial diversity within the chicken gut microbiome revealed by metagenomics and culture.</title>
        <authorList>
            <person name="Gilroy R."/>
            <person name="Ravi A."/>
            <person name="Getino M."/>
            <person name="Pursley I."/>
            <person name="Horton D.L."/>
            <person name="Alikhan N.F."/>
            <person name="Baker D."/>
            <person name="Gharbi K."/>
            <person name="Hall N."/>
            <person name="Watson M."/>
            <person name="Adriaenssens E.M."/>
            <person name="Foster-Nyarko E."/>
            <person name="Jarju S."/>
            <person name="Secka A."/>
            <person name="Antonio M."/>
            <person name="Oren A."/>
            <person name="Chaudhuri R.R."/>
            <person name="La Ragione R."/>
            <person name="Hildebrand F."/>
            <person name="Pallen M.J."/>
        </authorList>
    </citation>
    <scope>NUCLEOTIDE SEQUENCE</scope>
    <source>
        <strain evidence="5">421</strain>
    </source>
</reference>
<keyword evidence="3" id="KW-0472">Membrane</keyword>
<organism evidence="5 6">
    <name type="scientific">Candidatus Eubacterium faecipullorum</name>
    <dbReference type="NCBI Taxonomy" id="2838571"/>
    <lineage>
        <taxon>Bacteria</taxon>
        <taxon>Bacillati</taxon>
        <taxon>Bacillota</taxon>
        <taxon>Clostridia</taxon>
        <taxon>Eubacteriales</taxon>
        <taxon>Eubacteriaceae</taxon>
        <taxon>Eubacterium</taxon>
    </lineage>
</organism>
<dbReference type="PROSITE" id="PS50943">
    <property type="entry name" value="HTH_CROC1"/>
    <property type="match status" value="1"/>
</dbReference>
<evidence type="ECO:0000259" key="4">
    <source>
        <dbReference type="PROSITE" id="PS50943"/>
    </source>
</evidence>
<dbReference type="Gene3D" id="1.10.260.40">
    <property type="entry name" value="lambda repressor-like DNA-binding domains"/>
    <property type="match status" value="1"/>
</dbReference>
<feature type="region of interest" description="Disordered" evidence="2">
    <location>
        <begin position="202"/>
        <end position="228"/>
    </location>
</feature>
<reference evidence="5" key="2">
    <citation type="submission" date="2021-04" db="EMBL/GenBank/DDBJ databases">
        <authorList>
            <person name="Gilroy R."/>
        </authorList>
    </citation>
    <scope>NUCLEOTIDE SEQUENCE</scope>
    <source>
        <strain evidence="5">421</strain>
    </source>
</reference>
<name>A0A9D1REH2_9FIRM</name>
<dbReference type="GO" id="GO:0003677">
    <property type="term" value="F:DNA binding"/>
    <property type="evidence" value="ECO:0007669"/>
    <property type="project" value="UniProtKB-KW"/>
</dbReference>
<evidence type="ECO:0000313" key="6">
    <source>
        <dbReference type="Proteomes" id="UP000824205"/>
    </source>
</evidence>
<proteinExistence type="predicted"/>